<feature type="domain" description="Glucose-methanol-choline oxidoreductase C-terminal" evidence="4">
    <location>
        <begin position="469"/>
        <end position="608"/>
    </location>
</feature>
<name>A0A2J6T3U2_9HELO</name>
<dbReference type="GO" id="GO:0044550">
    <property type="term" value="P:secondary metabolite biosynthetic process"/>
    <property type="evidence" value="ECO:0007669"/>
    <property type="project" value="TreeGrafter"/>
</dbReference>
<organism evidence="5 6">
    <name type="scientific">Hyaloscypha bicolor E</name>
    <dbReference type="NCBI Taxonomy" id="1095630"/>
    <lineage>
        <taxon>Eukaryota</taxon>
        <taxon>Fungi</taxon>
        <taxon>Dikarya</taxon>
        <taxon>Ascomycota</taxon>
        <taxon>Pezizomycotina</taxon>
        <taxon>Leotiomycetes</taxon>
        <taxon>Helotiales</taxon>
        <taxon>Hyaloscyphaceae</taxon>
        <taxon>Hyaloscypha</taxon>
        <taxon>Hyaloscypha bicolor</taxon>
    </lineage>
</organism>
<dbReference type="Proteomes" id="UP000235371">
    <property type="component" value="Unassembled WGS sequence"/>
</dbReference>
<feature type="domain" description="Glucose-methanol-choline oxidoreductase N-terminal" evidence="3">
    <location>
        <begin position="38"/>
        <end position="354"/>
    </location>
</feature>
<dbReference type="GO" id="GO:0016614">
    <property type="term" value="F:oxidoreductase activity, acting on CH-OH group of donors"/>
    <property type="evidence" value="ECO:0007669"/>
    <property type="project" value="InterPro"/>
</dbReference>
<dbReference type="InParanoid" id="A0A2J6T3U2"/>
<dbReference type="STRING" id="1095630.A0A2J6T3U2"/>
<dbReference type="EMBL" id="KZ613846">
    <property type="protein sequence ID" value="PMD57666.1"/>
    <property type="molecule type" value="Genomic_DNA"/>
</dbReference>
<dbReference type="OrthoDB" id="269227at2759"/>
<dbReference type="PIRSF" id="PIRSF000137">
    <property type="entry name" value="Alcohol_oxidase"/>
    <property type="match status" value="1"/>
</dbReference>
<dbReference type="PANTHER" id="PTHR11552:SF138">
    <property type="entry name" value="DEHYDROGENASE PKFF-RELATED"/>
    <property type="match status" value="1"/>
</dbReference>
<dbReference type="Pfam" id="PF05199">
    <property type="entry name" value="GMC_oxred_C"/>
    <property type="match status" value="1"/>
</dbReference>
<dbReference type="GeneID" id="36593986"/>
<dbReference type="InterPro" id="IPR036188">
    <property type="entry name" value="FAD/NAD-bd_sf"/>
</dbReference>
<evidence type="ECO:0000313" key="5">
    <source>
        <dbReference type="EMBL" id="PMD57666.1"/>
    </source>
</evidence>
<gene>
    <name evidence="5" type="ORF">K444DRAFT_653908</name>
</gene>
<evidence type="ECO:0000256" key="1">
    <source>
        <dbReference type="ARBA" id="ARBA00010790"/>
    </source>
</evidence>
<dbReference type="AlphaFoldDB" id="A0A2J6T3U2"/>
<sequence length="623" mass="67669">MLLHTVASWKIPRRDTQRRQHSTRGLKEKNQSGVATTYDYLIVGGGPGGLTLAMRLTEDPNIRVAVVEKGTLSTSYLTYQLGNLATSTFVDPTNPALLPSIDYLDITTPIKANGESQHYPQGKMLGGSSARGFAAYTRGTKGTYQKWADTVGDQAYAWDNFLPYLQKSVKFTPPNVTSRGANTSDIQFDLNAYQPTGGPLQVSFANFASPLSTWMKLAWQALGVKPANGFSSGTLSGVQYVTLNVNPTDMHRSDAASSMFAAARNRTNLVIFANTQALQIMFNDNKAATGIMANDLNNKTFPLMAAREVVSCAGVFRSPQLLMVSGVGPANLLQNWSILVVADRPGVGQNLQDQSFVGITYEVNFNTTSQIFNSQFSDFVNNTLFPQGQGVLTDALDLAVFENVPPELNNTLSASTRQALAELPADWPVYQYLPVNSDLLIFRTIESKPPTNDTLSPNYGSLACSISAPFSRGTVGLRSSSNMDPPVVDIGYLNDPRDIELLTVAFKRGRQSWTTPAMKPALIGKEYWPGYDLVPDDDDQKIRQHVIDQVMPIWEASATCAMGRSNDTRAVVDSKARVIGVSNLRVVDASALPFSPPGHPASSVFGLAEMVADMMKQEFAAGK</sequence>
<proteinExistence type="inferred from homology"/>
<reference evidence="5 6" key="1">
    <citation type="submission" date="2016-04" db="EMBL/GenBank/DDBJ databases">
        <title>A degradative enzymes factory behind the ericoid mycorrhizal symbiosis.</title>
        <authorList>
            <consortium name="DOE Joint Genome Institute"/>
            <person name="Martino E."/>
            <person name="Morin E."/>
            <person name="Grelet G."/>
            <person name="Kuo A."/>
            <person name="Kohler A."/>
            <person name="Daghino S."/>
            <person name="Barry K."/>
            <person name="Choi C."/>
            <person name="Cichocki N."/>
            <person name="Clum A."/>
            <person name="Copeland A."/>
            <person name="Hainaut M."/>
            <person name="Haridas S."/>
            <person name="Labutti K."/>
            <person name="Lindquist E."/>
            <person name="Lipzen A."/>
            <person name="Khouja H.-R."/>
            <person name="Murat C."/>
            <person name="Ohm R."/>
            <person name="Olson A."/>
            <person name="Spatafora J."/>
            <person name="Veneault-Fourrey C."/>
            <person name="Henrissat B."/>
            <person name="Grigoriev I."/>
            <person name="Martin F."/>
            <person name="Perotto S."/>
        </authorList>
    </citation>
    <scope>NUCLEOTIDE SEQUENCE [LARGE SCALE GENOMIC DNA]</scope>
    <source>
        <strain evidence="5 6">E</strain>
    </source>
</reference>
<dbReference type="Gene3D" id="3.50.50.60">
    <property type="entry name" value="FAD/NAD(P)-binding domain"/>
    <property type="match status" value="1"/>
</dbReference>
<dbReference type="InterPro" id="IPR012132">
    <property type="entry name" value="GMC_OxRdtase"/>
</dbReference>
<dbReference type="SUPFAM" id="SSF51905">
    <property type="entry name" value="FAD/NAD(P)-binding domain"/>
    <property type="match status" value="1"/>
</dbReference>
<keyword evidence="6" id="KW-1185">Reference proteome</keyword>
<dbReference type="Pfam" id="PF00732">
    <property type="entry name" value="GMC_oxred_N"/>
    <property type="match status" value="1"/>
</dbReference>
<protein>
    <submittedName>
        <fullName evidence="5">GMC oxidoreductase</fullName>
    </submittedName>
</protein>
<dbReference type="InterPro" id="IPR007867">
    <property type="entry name" value="GMC_OxRtase_C"/>
</dbReference>
<evidence type="ECO:0000259" key="4">
    <source>
        <dbReference type="Pfam" id="PF05199"/>
    </source>
</evidence>
<evidence type="ECO:0000259" key="3">
    <source>
        <dbReference type="Pfam" id="PF00732"/>
    </source>
</evidence>
<accession>A0A2J6T3U2</accession>
<evidence type="ECO:0000313" key="6">
    <source>
        <dbReference type="Proteomes" id="UP000235371"/>
    </source>
</evidence>
<dbReference type="SUPFAM" id="SSF54373">
    <property type="entry name" value="FAD-linked reductases, C-terminal domain"/>
    <property type="match status" value="1"/>
</dbReference>
<dbReference type="PANTHER" id="PTHR11552">
    <property type="entry name" value="GLUCOSE-METHANOL-CHOLINE GMC OXIDOREDUCTASE"/>
    <property type="match status" value="1"/>
</dbReference>
<comment type="similarity">
    <text evidence="1">Belongs to the GMC oxidoreductase family.</text>
</comment>
<keyword evidence="2" id="KW-0325">Glycoprotein</keyword>
<dbReference type="InterPro" id="IPR000172">
    <property type="entry name" value="GMC_OxRdtase_N"/>
</dbReference>
<dbReference type="GO" id="GO:0050660">
    <property type="term" value="F:flavin adenine dinucleotide binding"/>
    <property type="evidence" value="ECO:0007669"/>
    <property type="project" value="InterPro"/>
</dbReference>
<dbReference type="Gene3D" id="3.30.560.10">
    <property type="entry name" value="Glucose Oxidase, domain 3"/>
    <property type="match status" value="1"/>
</dbReference>
<evidence type="ECO:0000256" key="2">
    <source>
        <dbReference type="ARBA" id="ARBA00023180"/>
    </source>
</evidence>
<dbReference type="RefSeq" id="XP_024734570.1">
    <property type="nucleotide sequence ID" value="XM_024885909.1"/>
</dbReference>